<evidence type="ECO:0000313" key="1">
    <source>
        <dbReference type="EMBL" id="DAG00818.1"/>
    </source>
</evidence>
<name>A0A8S5V240_9CAUD</name>
<sequence>MKYYLEVESDIHHPTAKEIAEIIGIYNMSDQPHAMFVRAYLGRSPLQYLGRNGMVQVFNNYQAILALAKDMYEYTKHEGVTEVYYSLDDGRGYNLKLFKGRIRIAINRLEEMCKGVIEDGTK</sequence>
<protein>
    <submittedName>
        <fullName evidence="1">Uncharacterized protein</fullName>
    </submittedName>
</protein>
<dbReference type="EMBL" id="BK016182">
    <property type="protein sequence ID" value="DAG00818.1"/>
    <property type="molecule type" value="Genomic_DNA"/>
</dbReference>
<proteinExistence type="predicted"/>
<organism evidence="1">
    <name type="scientific">Myoviridae sp. ctJ2i1</name>
    <dbReference type="NCBI Taxonomy" id="2825079"/>
    <lineage>
        <taxon>Viruses</taxon>
        <taxon>Duplodnaviria</taxon>
        <taxon>Heunggongvirae</taxon>
        <taxon>Uroviricota</taxon>
        <taxon>Caudoviricetes</taxon>
    </lineage>
</organism>
<accession>A0A8S5V240</accession>
<reference evidence="1" key="1">
    <citation type="journal article" date="2021" name="Proc. Natl. Acad. Sci. U.S.A.">
        <title>A Catalog of Tens of Thousands of Viruses from Human Metagenomes Reveals Hidden Associations with Chronic Diseases.</title>
        <authorList>
            <person name="Tisza M.J."/>
            <person name="Buck C.B."/>
        </authorList>
    </citation>
    <scope>NUCLEOTIDE SEQUENCE</scope>
    <source>
        <strain evidence="1">CtJ2i1</strain>
    </source>
</reference>